<keyword evidence="1" id="KW-0472">Membrane</keyword>
<accession>A0A2T1DYU1</accession>
<reference evidence="2 3" key="2">
    <citation type="submission" date="2018-03" db="EMBL/GenBank/DDBJ databases">
        <title>The ancient ancestry and fast evolution of plastids.</title>
        <authorList>
            <person name="Moore K.R."/>
            <person name="Magnabosco C."/>
            <person name="Momper L."/>
            <person name="Gold D.A."/>
            <person name="Bosak T."/>
            <person name="Fournier G.P."/>
        </authorList>
    </citation>
    <scope>NUCLEOTIDE SEQUENCE [LARGE SCALE GENOMIC DNA]</scope>
    <source>
        <strain evidence="2 3">ULC18</strain>
    </source>
</reference>
<feature type="transmembrane region" description="Helical" evidence="1">
    <location>
        <begin position="244"/>
        <end position="269"/>
    </location>
</feature>
<organism evidence="2 3">
    <name type="scientific">Stenomitos frigidus ULC18</name>
    <dbReference type="NCBI Taxonomy" id="2107698"/>
    <lineage>
        <taxon>Bacteria</taxon>
        <taxon>Bacillati</taxon>
        <taxon>Cyanobacteriota</taxon>
        <taxon>Cyanophyceae</taxon>
        <taxon>Leptolyngbyales</taxon>
        <taxon>Leptolyngbyaceae</taxon>
        <taxon>Stenomitos</taxon>
    </lineage>
</organism>
<name>A0A2T1DYU1_9CYAN</name>
<evidence type="ECO:0000313" key="2">
    <source>
        <dbReference type="EMBL" id="PSB25655.1"/>
    </source>
</evidence>
<reference evidence="3" key="1">
    <citation type="submission" date="2018-02" db="EMBL/GenBank/DDBJ databases">
        <authorList>
            <person name="Moore K."/>
            <person name="Momper L."/>
        </authorList>
    </citation>
    <scope>NUCLEOTIDE SEQUENCE [LARGE SCALE GENOMIC DNA]</scope>
    <source>
        <strain evidence="3">ULC18</strain>
    </source>
</reference>
<feature type="transmembrane region" description="Helical" evidence="1">
    <location>
        <begin position="162"/>
        <end position="187"/>
    </location>
</feature>
<feature type="transmembrane region" description="Helical" evidence="1">
    <location>
        <begin position="28"/>
        <end position="48"/>
    </location>
</feature>
<dbReference type="AlphaFoldDB" id="A0A2T1DYU1"/>
<keyword evidence="3" id="KW-1185">Reference proteome</keyword>
<keyword evidence="1" id="KW-0812">Transmembrane</keyword>
<dbReference type="Proteomes" id="UP000239576">
    <property type="component" value="Unassembled WGS sequence"/>
</dbReference>
<sequence length="373" mass="42203">MVDCNQSPGHNFYRSDPFAYLLIEKLRFFPLVGGLWSIAIATGFYLLIAWVSHTLWSKPGTVGLLQDWVPWIAAVLINPVVVGYYLWSFHAIDRVIQDLKTSKVVEIEQADIERVTSTLYHKKWRIFLALGSAVAFSVVVFVTQPSLKKSWTGSGFLPNLGITAATFIVVYMGSMLVLNLITNIRILHGILRRKRLNVNPLHPDRCGGLRPLSHYSLKTAYLIAIIGIWVGVIGYQTITQGNSQNYWFAGLIFLLYISLSIACFFGPLVTAHKGMEQAKEVLLHEIAQQFQADYTQIRNSLTEEAEPLKKRTEKIRELRAVYTLTDEFPIWPFDTQTFRRYLLTAPTPLIAPLLGLLQKILSALLKHWGISLG</sequence>
<feature type="transmembrane region" description="Helical" evidence="1">
    <location>
        <begin position="124"/>
        <end position="142"/>
    </location>
</feature>
<keyword evidence="1" id="KW-1133">Transmembrane helix</keyword>
<feature type="transmembrane region" description="Helical" evidence="1">
    <location>
        <begin position="68"/>
        <end position="87"/>
    </location>
</feature>
<evidence type="ECO:0000313" key="3">
    <source>
        <dbReference type="Proteomes" id="UP000239576"/>
    </source>
</evidence>
<dbReference type="RefSeq" id="WP_106258877.1">
    <property type="nucleotide sequence ID" value="NZ_CAWNSW010000161.1"/>
</dbReference>
<feature type="transmembrane region" description="Helical" evidence="1">
    <location>
        <begin position="219"/>
        <end position="238"/>
    </location>
</feature>
<evidence type="ECO:0000256" key="1">
    <source>
        <dbReference type="SAM" id="Phobius"/>
    </source>
</evidence>
<protein>
    <submittedName>
        <fullName evidence="2">Uncharacterized protein</fullName>
    </submittedName>
</protein>
<dbReference type="EMBL" id="PVWK01000123">
    <property type="protein sequence ID" value="PSB25655.1"/>
    <property type="molecule type" value="Genomic_DNA"/>
</dbReference>
<proteinExistence type="predicted"/>
<comment type="caution">
    <text evidence="2">The sequence shown here is derived from an EMBL/GenBank/DDBJ whole genome shotgun (WGS) entry which is preliminary data.</text>
</comment>
<dbReference type="OrthoDB" id="485467at2"/>
<gene>
    <name evidence="2" type="ORF">C7B82_22830</name>
</gene>